<name>A0A0D0BAA3_9AGAM</name>
<dbReference type="Proteomes" id="UP000054485">
    <property type="component" value="Unassembled WGS sequence"/>
</dbReference>
<dbReference type="HOGENOM" id="CLU_2016734_0_0_1"/>
<accession>A0A0D0BAA3</accession>
<dbReference type="EMBL" id="KN835156">
    <property type="protein sequence ID" value="KIK46649.1"/>
    <property type="molecule type" value="Genomic_DNA"/>
</dbReference>
<dbReference type="AlphaFoldDB" id="A0A0D0BAA3"/>
<dbReference type="InParanoid" id="A0A0D0BAA3"/>
<gene>
    <name evidence="1" type="ORF">CY34DRAFT_378559</name>
</gene>
<reference evidence="2" key="2">
    <citation type="submission" date="2015-01" db="EMBL/GenBank/DDBJ databases">
        <title>Evolutionary Origins and Diversification of the Mycorrhizal Mutualists.</title>
        <authorList>
            <consortium name="DOE Joint Genome Institute"/>
            <consortium name="Mycorrhizal Genomics Consortium"/>
            <person name="Kohler A."/>
            <person name="Kuo A."/>
            <person name="Nagy L.G."/>
            <person name="Floudas D."/>
            <person name="Copeland A."/>
            <person name="Barry K.W."/>
            <person name="Cichocki N."/>
            <person name="Veneault-Fourrey C."/>
            <person name="LaButti K."/>
            <person name="Lindquist E.A."/>
            <person name="Lipzen A."/>
            <person name="Lundell T."/>
            <person name="Morin E."/>
            <person name="Murat C."/>
            <person name="Riley R."/>
            <person name="Ohm R."/>
            <person name="Sun H."/>
            <person name="Tunlid A."/>
            <person name="Henrissat B."/>
            <person name="Grigoriev I.V."/>
            <person name="Hibbett D.S."/>
            <person name="Martin F."/>
        </authorList>
    </citation>
    <scope>NUCLEOTIDE SEQUENCE [LARGE SCALE GENOMIC DNA]</scope>
    <source>
        <strain evidence="2">UH-Slu-Lm8-n1</strain>
    </source>
</reference>
<sequence>MPLTLTWIGGTESENFWLSDTCFEQGQNGLKRDETITYGDPEKKTATRCLDQSPACLPKTHTHTPSDHRKNSRQVKVLDLEGFKETCSFASNQIRTDPSLGLGARARECCAIVSHRCHHGSHG</sequence>
<keyword evidence="2" id="KW-1185">Reference proteome</keyword>
<evidence type="ECO:0000313" key="2">
    <source>
        <dbReference type="Proteomes" id="UP000054485"/>
    </source>
</evidence>
<evidence type="ECO:0000313" key="1">
    <source>
        <dbReference type="EMBL" id="KIK46649.1"/>
    </source>
</evidence>
<protein>
    <submittedName>
        <fullName evidence="1">Unplaced genomic scaffold CY34scaffold_25, whole genome shotgun sequence</fullName>
    </submittedName>
</protein>
<proteinExistence type="predicted"/>
<reference evidence="1 2" key="1">
    <citation type="submission" date="2014-04" db="EMBL/GenBank/DDBJ databases">
        <authorList>
            <consortium name="DOE Joint Genome Institute"/>
            <person name="Kuo A."/>
            <person name="Ruytinx J."/>
            <person name="Rineau F."/>
            <person name="Colpaert J."/>
            <person name="Kohler A."/>
            <person name="Nagy L.G."/>
            <person name="Floudas D."/>
            <person name="Copeland A."/>
            <person name="Barry K.W."/>
            <person name="Cichocki N."/>
            <person name="Veneault-Fourrey C."/>
            <person name="LaButti K."/>
            <person name="Lindquist E.A."/>
            <person name="Lipzen A."/>
            <person name="Lundell T."/>
            <person name="Morin E."/>
            <person name="Murat C."/>
            <person name="Sun H."/>
            <person name="Tunlid A."/>
            <person name="Henrissat B."/>
            <person name="Grigoriev I.V."/>
            <person name="Hibbett D.S."/>
            <person name="Martin F."/>
            <person name="Nordberg H.P."/>
            <person name="Cantor M.N."/>
            <person name="Hua S.X."/>
        </authorList>
    </citation>
    <scope>NUCLEOTIDE SEQUENCE [LARGE SCALE GENOMIC DNA]</scope>
    <source>
        <strain evidence="1 2">UH-Slu-Lm8-n1</strain>
    </source>
</reference>
<organism evidence="1 2">
    <name type="scientific">Suillus luteus UH-Slu-Lm8-n1</name>
    <dbReference type="NCBI Taxonomy" id="930992"/>
    <lineage>
        <taxon>Eukaryota</taxon>
        <taxon>Fungi</taxon>
        <taxon>Dikarya</taxon>
        <taxon>Basidiomycota</taxon>
        <taxon>Agaricomycotina</taxon>
        <taxon>Agaricomycetes</taxon>
        <taxon>Agaricomycetidae</taxon>
        <taxon>Boletales</taxon>
        <taxon>Suillineae</taxon>
        <taxon>Suillaceae</taxon>
        <taxon>Suillus</taxon>
    </lineage>
</organism>